<evidence type="ECO:0000313" key="2">
    <source>
        <dbReference type="EMBL" id="KAL3797805.1"/>
    </source>
</evidence>
<accession>A0ABD3QIH0</accession>
<feature type="compositionally biased region" description="Basic and acidic residues" evidence="1">
    <location>
        <begin position="235"/>
        <end position="250"/>
    </location>
</feature>
<reference evidence="2 3" key="1">
    <citation type="submission" date="2024-10" db="EMBL/GenBank/DDBJ databases">
        <title>Updated reference genomes for cyclostephanoid diatoms.</title>
        <authorList>
            <person name="Roberts W.R."/>
            <person name="Alverson A.J."/>
        </authorList>
    </citation>
    <scope>NUCLEOTIDE SEQUENCE [LARGE SCALE GENOMIC DNA]</scope>
    <source>
        <strain evidence="2 3">AJA276-08</strain>
    </source>
</reference>
<evidence type="ECO:0008006" key="4">
    <source>
        <dbReference type="Google" id="ProtNLM"/>
    </source>
</evidence>
<sequence length="353" mass="38005">MSSRVFSTRHPGRMFALFRHPVDRAVSMYHYLAKASWDPHYNPALSKMTIEQYAKSGYIENNWMTRFLANRPGGKLAREDMLLAKTIVESKCLVGLYEDIEVSLARFARFFGWERPKDNSTAARSAADVVRCRSEAVARGDGHVSGKPSGDNGVMSTVRPGSLAWNAIVRMNAFDMELYEYAKRVYQTQAEEIFDVVGYELPSSVVASAAAGIGNVARSKSMNDGSTASASSQHGKREEFESLDEDRRADGQGGGSVAAAADFGPATNVAKDANEVKSMEKGAAVAKGAVKSMAKDFVQERVDESTFAGAGDKVGGDAFKVGIPALRMGDVVGAESEPVPTAKKMTLDTGGML</sequence>
<feature type="region of interest" description="Disordered" evidence="1">
    <location>
        <begin position="218"/>
        <end position="261"/>
    </location>
</feature>
<protein>
    <recommendedName>
        <fullName evidence="4">Sulfotransferase domain-containing protein</fullName>
    </recommendedName>
</protein>
<dbReference type="SUPFAM" id="SSF52540">
    <property type="entry name" value="P-loop containing nucleoside triphosphate hydrolases"/>
    <property type="match status" value="1"/>
</dbReference>
<dbReference type="AlphaFoldDB" id="A0ABD3QIH0"/>
<evidence type="ECO:0000313" key="3">
    <source>
        <dbReference type="Proteomes" id="UP001530315"/>
    </source>
</evidence>
<organism evidence="2 3">
    <name type="scientific">Stephanodiscus triporus</name>
    <dbReference type="NCBI Taxonomy" id="2934178"/>
    <lineage>
        <taxon>Eukaryota</taxon>
        <taxon>Sar</taxon>
        <taxon>Stramenopiles</taxon>
        <taxon>Ochrophyta</taxon>
        <taxon>Bacillariophyta</taxon>
        <taxon>Coscinodiscophyceae</taxon>
        <taxon>Thalassiosirophycidae</taxon>
        <taxon>Stephanodiscales</taxon>
        <taxon>Stephanodiscaceae</taxon>
        <taxon>Stephanodiscus</taxon>
    </lineage>
</organism>
<dbReference type="InterPro" id="IPR027417">
    <property type="entry name" value="P-loop_NTPase"/>
</dbReference>
<gene>
    <name evidence="2" type="ORF">ACHAW5_009137</name>
</gene>
<name>A0ABD3QIH0_9STRA</name>
<dbReference type="PANTHER" id="PTHR32301">
    <property type="entry name" value="COUNTIN RECEPTOR CNR3-RELATED"/>
    <property type="match status" value="1"/>
</dbReference>
<comment type="caution">
    <text evidence="2">The sequence shown here is derived from an EMBL/GenBank/DDBJ whole genome shotgun (WGS) entry which is preliminary data.</text>
</comment>
<dbReference type="EMBL" id="JALLAZ020000327">
    <property type="protein sequence ID" value="KAL3797805.1"/>
    <property type="molecule type" value="Genomic_DNA"/>
</dbReference>
<dbReference type="InterPro" id="IPR053259">
    <property type="entry name" value="Golvesin-related_Golgi"/>
</dbReference>
<dbReference type="Gene3D" id="3.40.50.300">
    <property type="entry name" value="P-loop containing nucleotide triphosphate hydrolases"/>
    <property type="match status" value="1"/>
</dbReference>
<dbReference type="PANTHER" id="PTHR32301:SF6">
    <property type="entry name" value="GOLVESIN-RELATED"/>
    <property type="match status" value="1"/>
</dbReference>
<keyword evidence="3" id="KW-1185">Reference proteome</keyword>
<proteinExistence type="predicted"/>
<feature type="compositionally biased region" description="Polar residues" evidence="1">
    <location>
        <begin position="218"/>
        <end position="233"/>
    </location>
</feature>
<dbReference type="Proteomes" id="UP001530315">
    <property type="component" value="Unassembled WGS sequence"/>
</dbReference>
<evidence type="ECO:0000256" key="1">
    <source>
        <dbReference type="SAM" id="MobiDB-lite"/>
    </source>
</evidence>